<keyword evidence="2" id="KW-1133">Transmembrane helix</keyword>
<evidence type="ECO:0000313" key="3">
    <source>
        <dbReference type="EMBL" id="EMR83433.1"/>
    </source>
</evidence>
<proteinExistence type="predicted"/>
<accession>M7U9W8</accession>
<name>M7U9W8_BOTF1</name>
<gene>
    <name evidence="3" type="ORF">BcDW1_7977</name>
</gene>
<organism evidence="3 4">
    <name type="scientific">Botryotinia fuckeliana (strain BcDW1)</name>
    <name type="common">Noble rot fungus</name>
    <name type="synonym">Botrytis cinerea</name>
    <dbReference type="NCBI Taxonomy" id="1290391"/>
    <lineage>
        <taxon>Eukaryota</taxon>
        <taxon>Fungi</taxon>
        <taxon>Dikarya</taxon>
        <taxon>Ascomycota</taxon>
        <taxon>Pezizomycotina</taxon>
        <taxon>Leotiomycetes</taxon>
        <taxon>Helotiales</taxon>
        <taxon>Sclerotiniaceae</taxon>
        <taxon>Botrytis</taxon>
    </lineage>
</organism>
<keyword evidence="2" id="KW-0812">Transmembrane</keyword>
<dbReference type="Proteomes" id="UP000012045">
    <property type="component" value="Unassembled WGS sequence"/>
</dbReference>
<evidence type="ECO:0000313" key="4">
    <source>
        <dbReference type="Proteomes" id="UP000012045"/>
    </source>
</evidence>
<evidence type="ECO:0000256" key="1">
    <source>
        <dbReference type="SAM" id="MobiDB-lite"/>
    </source>
</evidence>
<evidence type="ECO:0000256" key="2">
    <source>
        <dbReference type="SAM" id="Phobius"/>
    </source>
</evidence>
<dbReference type="EMBL" id="KB708005">
    <property type="protein sequence ID" value="EMR83433.1"/>
    <property type="molecule type" value="Genomic_DNA"/>
</dbReference>
<feature type="region of interest" description="Disordered" evidence="1">
    <location>
        <begin position="1"/>
        <end position="36"/>
    </location>
</feature>
<feature type="compositionally biased region" description="Basic and acidic residues" evidence="1">
    <location>
        <begin position="1"/>
        <end position="18"/>
    </location>
</feature>
<dbReference type="AlphaFoldDB" id="M7U9W8"/>
<feature type="transmembrane region" description="Helical" evidence="2">
    <location>
        <begin position="59"/>
        <end position="81"/>
    </location>
</feature>
<feature type="compositionally biased region" description="Acidic residues" evidence="1">
    <location>
        <begin position="25"/>
        <end position="36"/>
    </location>
</feature>
<reference evidence="4" key="1">
    <citation type="journal article" date="2013" name="Genome Announc.">
        <title>Draft genome sequence of Botrytis cinerea BcDW1, inoculum for noble rot of grape berries.</title>
        <authorList>
            <person name="Blanco-Ulate B."/>
            <person name="Allen G."/>
            <person name="Powell A.L."/>
            <person name="Cantu D."/>
        </authorList>
    </citation>
    <scope>NUCLEOTIDE SEQUENCE [LARGE SCALE GENOMIC DNA]</scope>
    <source>
        <strain evidence="4">BcDW1</strain>
    </source>
</reference>
<sequence>MQEIRVEGRGSDERRGDEDAGYQAEDGEDGGEDYGEEVCGGVRAVWEGREREREKEEGVLRIMFCGCMTLTAEIPMLLLAMPYAAPMLESTIAQQQPMAPKKDCGVEGWLLDSRWEYEGGGD</sequence>
<dbReference type="HOGENOM" id="CLU_2026344_0_0_1"/>
<protein>
    <submittedName>
        <fullName evidence="3">Uncharacterized protein</fullName>
    </submittedName>
</protein>
<keyword evidence="2" id="KW-0472">Membrane</keyword>